<comment type="catalytic activity">
    <reaction evidence="8">
        <text>a 1-O-(1Z-alkenyl)-sn-glycero-3-phosphocholine + H2O = a 2,3-saturated aldehyde + sn-glycerol 3-phosphocholine</text>
        <dbReference type="Rhea" id="RHEA:22544"/>
        <dbReference type="ChEBI" id="CHEBI:15377"/>
        <dbReference type="ChEBI" id="CHEBI:16870"/>
        <dbReference type="ChEBI" id="CHEBI:73359"/>
        <dbReference type="ChEBI" id="CHEBI:77287"/>
        <dbReference type="EC" id="3.3.2.2"/>
    </reaction>
</comment>
<proteinExistence type="inferred from homology"/>
<dbReference type="PANTHER" id="PTHR31885:SF12">
    <property type="entry name" value="LYSOPLASMALOGENASE"/>
    <property type="match status" value="1"/>
</dbReference>
<feature type="transmembrane region" description="Helical" evidence="9">
    <location>
        <begin position="88"/>
        <end position="105"/>
    </location>
</feature>
<reference evidence="10" key="2">
    <citation type="submission" date="2020-05" db="UniProtKB">
        <authorList>
            <consortium name="Ensembl"/>
        </authorList>
    </citation>
    <scope>IDENTIFICATION</scope>
</reference>
<dbReference type="EC" id="3.3.2.2" evidence="6"/>
<feature type="transmembrane region" description="Helical" evidence="9">
    <location>
        <begin position="55"/>
        <end position="76"/>
    </location>
</feature>
<dbReference type="GO" id="GO:0047408">
    <property type="term" value="F:alkenylglycerophosphocholine hydrolase activity"/>
    <property type="evidence" value="ECO:0007669"/>
    <property type="project" value="UniProtKB-EC"/>
</dbReference>
<evidence type="ECO:0000256" key="4">
    <source>
        <dbReference type="ARBA" id="ARBA00022989"/>
    </source>
</evidence>
<dbReference type="Bgee" id="ENSXETG00000031883">
    <property type="expression patterns" value="Expressed in mesonephros and 3 other cell types or tissues"/>
</dbReference>
<keyword evidence="4 9" id="KW-1133">Transmembrane helix</keyword>
<evidence type="ECO:0000256" key="6">
    <source>
        <dbReference type="ARBA" id="ARBA00035673"/>
    </source>
</evidence>
<dbReference type="GeneTree" id="ENSGT00390000007101"/>
<feature type="transmembrane region" description="Helical" evidence="9">
    <location>
        <begin position="32"/>
        <end position="49"/>
    </location>
</feature>
<dbReference type="Pfam" id="PF07947">
    <property type="entry name" value="YhhN"/>
    <property type="match status" value="1"/>
</dbReference>
<protein>
    <recommendedName>
        <fullName evidence="6">lysoplasmalogenase</fullName>
        <ecNumber evidence="6">3.3.2.2</ecNumber>
    </recommendedName>
</protein>
<evidence type="ECO:0000256" key="1">
    <source>
        <dbReference type="ARBA" id="ARBA00004141"/>
    </source>
</evidence>
<feature type="transmembrane region" description="Helical" evidence="9">
    <location>
        <begin position="222"/>
        <end position="242"/>
    </location>
</feature>
<accession>A0A6I8RFL3</accession>
<dbReference type="InParanoid" id="A0A6I8RFL3"/>
<feature type="transmembrane region" description="Helical" evidence="9">
    <location>
        <begin position="189"/>
        <end position="210"/>
    </location>
</feature>
<evidence type="ECO:0000256" key="9">
    <source>
        <dbReference type="SAM" id="Phobius"/>
    </source>
</evidence>
<evidence type="ECO:0000256" key="7">
    <source>
        <dbReference type="ARBA" id="ARBA00049458"/>
    </source>
</evidence>
<comment type="subcellular location">
    <subcellularLocation>
        <location evidence="1">Membrane</location>
        <topology evidence="1">Multi-pass membrane protein</topology>
    </subcellularLocation>
</comment>
<feature type="transmembrane region" description="Helical" evidence="9">
    <location>
        <begin position="135"/>
        <end position="154"/>
    </location>
</feature>
<organism evidence="10">
    <name type="scientific">Xenopus tropicalis</name>
    <name type="common">Western clawed frog</name>
    <name type="synonym">Silurana tropicalis</name>
    <dbReference type="NCBI Taxonomy" id="8364"/>
    <lineage>
        <taxon>Eukaryota</taxon>
        <taxon>Metazoa</taxon>
        <taxon>Chordata</taxon>
        <taxon>Craniata</taxon>
        <taxon>Vertebrata</taxon>
        <taxon>Euteleostomi</taxon>
        <taxon>Amphibia</taxon>
        <taxon>Batrachia</taxon>
        <taxon>Anura</taxon>
        <taxon>Pipoidea</taxon>
        <taxon>Pipidae</taxon>
        <taxon>Xenopodinae</taxon>
        <taxon>Xenopus</taxon>
        <taxon>Silurana</taxon>
    </lineage>
</organism>
<feature type="transmembrane region" description="Helical" evidence="9">
    <location>
        <begin position="111"/>
        <end position="128"/>
    </location>
</feature>
<reference evidence="10" key="1">
    <citation type="journal article" date="2010" name="Science">
        <title>The genome of the Western clawed frog Xenopus tropicalis.</title>
        <authorList>
            <person name="Hellsten U."/>
            <person name="Harland R.M."/>
            <person name="Gilchrist M.J."/>
            <person name="Hendrix D."/>
            <person name="Jurka J."/>
            <person name="Kapitonov V."/>
            <person name="Ovcharenko I."/>
            <person name="Putnam N.H."/>
            <person name="Shu S."/>
            <person name="Taher L."/>
            <person name="Blitz I.L."/>
            <person name="Blumberg B."/>
            <person name="Dichmann D.S."/>
            <person name="Dubchak I."/>
            <person name="Amaya E."/>
            <person name="Detter J.C."/>
            <person name="Fletcher R."/>
            <person name="Gerhard D.S."/>
            <person name="Goodstein D."/>
            <person name="Graves T."/>
            <person name="Grigoriev I.V."/>
            <person name="Grimwood J."/>
            <person name="Kawashima T."/>
            <person name="Lindquist E."/>
            <person name="Lucas S.M."/>
            <person name="Mead P.E."/>
            <person name="Mitros T."/>
            <person name="Ogino H."/>
            <person name="Ohta Y."/>
            <person name="Poliakov A.V."/>
            <person name="Pollet N."/>
            <person name="Robert J."/>
            <person name="Salamov A."/>
            <person name="Sater A.K."/>
            <person name="Schmutz J."/>
            <person name="Terry A."/>
            <person name="Vize P.D."/>
            <person name="Warren W.C."/>
            <person name="Wells D."/>
            <person name="Wills A."/>
            <person name="Wilson R.K."/>
            <person name="Zimmerman L.B."/>
            <person name="Zorn A.M."/>
            <person name="Grainger R."/>
            <person name="Grammer T."/>
            <person name="Khokha M.K."/>
            <person name="Richardson P.M."/>
            <person name="Rokhsar D.S."/>
        </authorList>
    </citation>
    <scope>NUCLEOTIDE SEQUENCE [LARGE SCALE GENOMIC DNA]</scope>
    <source>
        <strain evidence="10">Nigerian</strain>
    </source>
</reference>
<dbReference type="GO" id="GO:0016020">
    <property type="term" value="C:membrane"/>
    <property type="evidence" value="ECO:0007669"/>
    <property type="project" value="UniProtKB-SubCell"/>
</dbReference>
<evidence type="ECO:0000256" key="3">
    <source>
        <dbReference type="ARBA" id="ARBA00022692"/>
    </source>
</evidence>
<dbReference type="Ensembl" id="ENSXETT00000085646">
    <property type="protein sequence ID" value="ENSXETP00000080129"/>
    <property type="gene ID" value="ENSXETG00000031883"/>
</dbReference>
<name>A0A6I8RFL3_XENTR</name>
<dbReference type="PANTHER" id="PTHR31885">
    <property type="entry name" value="GH04784P"/>
    <property type="match status" value="1"/>
</dbReference>
<evidence type="ECO:0000256" key="2">
    <source>
        <dbReference type="ARBA" id="ARBA00007375"/>
    </source>
</evidence>
<evidence type="ECO:0000313" key="10">
    <source>
        <dbReference type="Ensembl" id="ENSXETP00000080129"/>
    </source>
</evidence>
<keyword evidence="3 9" id="KW-0812">Transmembrane</keyword>
<feature type="transmembrane region" description="Helical" evidence="9">
    <location>
        <begin position="160"/>
        <end position="177"/>
    </location>
</feature>
<comment type="similarity">
    <text evidence="2">Belongs to the TMEM86 family.</text>
</comment>
<dbReference type="AlphaFoldDB" id="A0A6I8RFL3"/>
<sequence>MVPHTHNWLLTAELHNVTQFLSTQARSVIPKLLPFLISCYNYFALWLPLSEPNLFHALIKSLPVLCLGFFIVVHSLSQGRFSSYSKKIFVGLMFSAAGDICLLWEDFFLHGMVMFGLAHIMYIISFGFRPLRLRLFILLALFCAAFFFFALPYLHGPFLYMVPGYSVLIGTMAWRALARVSLASYKFSWAHVFAALGSLIFVVSDCFLAVDKFCFPIENSRAIVMATYYGGQMFIALSIAGGSEDDFMWKKK</sequence>
<gene>
    <name evidence="10" type="primary">tmem86a</name>
</gene>
<evidence type="ECO:0000256" key="5">
    <source>
        <dbReference type="ARBA" id="ARBA00023136"/>
    </source>
</evidence>
<comment type="catalytic activity">
    <reaction evidence="7">
        <text>a 1-O-(1Z-alkenyl)-sn-glycero-3-phosphoethanolamine + H2O = a 2,3-saturated aldehyde + sn-glycero-3-phosphoethanolamine</text>
        <dbReference type="Rhea" id="RHEA:16905"/>
        <dbReference type="ChEBI" id="CHEBI:15377"/>
        <dbReference type="ChEBI" id="CHEBI:73359"/>
        <dbReference type="ChEBI" id="CHEBI:77288"/>
        <dbReference type="ChEBI" id="CHEBI:143890"/>
        <dbReference type="EC" id="3.3.2.2"/>
    </reaction>
</comment>
<evidence type="ECO:0000256" key="8">
    <source>
        <dbReference type="ARBA" id="ARBA00049560"/>
    </source>
</evidence>
<keyword evidence="5 9" id="KW-0472">Membrane</keyword>
<dbReference type="InterPro" id="IPR012506">
    <property type="entry name" value="TMEM86B-like"/>
</dbReference>